<name>A0A9P6WHI8_9ASCO</name>
<feature type="non-terminal residue" evidence="1">
    <location>
        <position position="1"/>
    </location>
</feature>
<dbReference type="AlphaFoldDB" id="A0A9P6WHI8"/>
<feature type="non-terminal residue" evidence="1">
    <location>
        <position position="188"/>
    </location>
</feature>
<evidence type="ECO:0000313" key="1">
    <source>
        <dbReference type="EMBL" id="KAG0684940.1"/>
    </source>
</evidence>
<evidence type="ECO:0000313" key="2">
    <source>
        <dbReference type="Proteomes" id="UP000697127"/>
    </source>
</evidence>
<keyword evidence="2" id="KW-1185">Reference proteome</keyword>
<evidence type="ECO:0008006" key="3">
    <source>
        <dbReference type="Google" id="ProtNLM"/>
    </source>
</evidence>
<dbReference type="EMBL" id="PUHW01000778">
    <property type="protein sequence ID" value="KAG0684940.1"/>
    <property type="molecule type" value="Genomic_DNA"/>
</dbReference>
<protein>
    <recommendedName>
        <fullName evidence="3">MULE transposase domain-containing protein</fullName>
    </recommendedName>
</protein>
<gene>
    <name evidence="1" type="ORF">C6P40_004960</name>
</gene>
<proteinExistence type="predicted"/>
<organism evidence="1 2">
    <name type="scientific">Pichia californica</name>
    <dbReference type="NCBI Taxonomy" id="460514"/>
    <lineage>
        <taxon>Eukaryota</taxon>
        <taxon>Fungi</taxon>
        <taxon>Dikarya</taxon>
        <taxon>Ascomycota</taxon>
        <taxon>Saccharomycotina</taxon>
        <taxon>Pichiomycetes</taxon>
        <taxon>Pichiales</taxon>
        <taxon>Pichiaceae</taxon>
        <taxon>Pichia</taxon>
    </lineage>
</organism>
<accession>A0A9P6WHI8</accession>
<dbReference type="Proteomes" id="UP000697127">
    <property type="component" value="Unassembled WGS sequence"/>
</dbReference>
<reference evidence="1" key="1">
    <citation type="submission" date="2020-11" db="EMBL/GenBank/DDBJ databases">
        <title>Kefir isolates.</title>
        <authorList>
            <person name="Marcisauskas S."/>
            <person name="Kim Y."/>
            <person name="Blasche S."/>
        </authorList>
    </citation>
    <scope>NUCLEOTIDE SEQUENCE</scope>
    <source>
        <strain evidence="1">Olga-1</strain>
    </source>
</reference>
<comment type="caution">
    <text evidence="1">The sequence shown here is derived from an EMBL/GenBank/DDBJ whole genome shotgun (WGS) entry which is preliminary data.</text>
</comment>
<sequence>LEDKFPEEILQYFGKDEICMKNRHTFFKPRKTKFITNDSANDYDLDLERLIQMIKNKGGTFQYQHKVHKFRYDSRMITEKILYGEEEGLLIASKFSLRLLSRQTAFSMDATFNITKYKNLKLITVVFLDGNRKIVLGCVGLLPGGESAGNITSFIRSMKRAAKKVSDNPFANLKYIVTDDSQASHNSL</sequence>